<gene>
    <name evidence="2" type="ORF">EYF80_053438</name>
</gene>
<protein>
    <submittedName>
        <fullName evidence="2">Uncharacterized protein</fullName>
    </submittedName>
</protein>
<evidence type="ECO:0000313" key="3">
    <source>
        <dbReference type="Proteomes" id="UP000314294"/>
    </source>
</evidence>
<dbReference type="AlphaFoldDB" id="A0A4Z2F6I8"/>
<name>A0A4Z2F6I8_9TELE</name>
<comment type="caution">
    <text evidence="2">The sequence shown here is derived from an EMBL/GenBank/DDBJ whole genome shotgun (WGS) entry which is preliminary data.</text>
</comment>
<reference evidence="2 3" key="1">
    <citation type="submission" date="2019-03" db="EMBL/GenBank/DDBJ databases">
        <title>First draft genome of Liparis tanakae, snailfish: a comprehensive survey of snailfish specific genes.</title>
        <authorList>
            <person name="Kim W."/>
            <person name="Song I."/>
            <person name="Jeong J.-H."/>
            <person name="Kim D."/>
            <person name="Kim S."/>
            <person name="Ryu S."/>
            <person name="Song J.Y."/>
            <person name="Lee S.K."/>
        </authorList>
    </citation>
    <scope>NUCLEOTIDE SEQUENCE [LARGE SCALE GENOMIC DNA]</scope>
    <source>
        <tissue evidence="2">Muscle</tissue>
    </source>
</reference>
<accession>A0A4Z2F6I8</accession>
<dbReference type="EMBL" id="SRLO01001624">
    <property type="protein sequence ID" value="TNN36391.1"/>
    <property type="molecule type" value="Genomic_DNA"/>
</dbReference>
<sequence>MYIWWYTVTEVGVRTLYTRPAAGKGRTMCCRPPCCQNTTTLPEPYPEHHHSPQNTTTIPRTPPRSAEHPHAKGHTLADPLRGRHRSLPNMETRQRGKAHVTCLRAETQEQRTGAELK</sequence>
<organism evidence="2 3">
    <name type="scientific">Liparis tanakae</name>
    <name type="common">Tanaka's snailfish</name>
    <dbReference type="NCBI Taxonomy" id="230148"/>
    <lineage>
        <taxon>Eukaryota</taxon>
        <taxon>Metazoa</taxon>
        <taxon>Chordata</taxon>
        <taxon>Craniata</taxon>
        <taxon>Vertebrata</taxon>
        <taxon>Euteleostomi</taxon>
        <taxon>Actinopterygii</taxon>
        <taxon>Neopterygii</taxon>
        <taxon>Teleostei</taxon>
        <taxon>Neoteleostei</taxon>
        <taxon>Acanthomorphata</taxon>
        <taxon>Eupercaria</taxon>
        <taxon>Perciformes</taxon>
        <taxon>Cottioidei</taxon>
        <taxon>Cottales</taxon>
        <taxon>Liparidae</taxon>
        <taxon>Liparis</taxon>
    </lineage>
</organism>
<evidence type="ECO:0000256" key="1">
    <source>
        <dbReference type="SAM" id="MobiDB-lite"/>
    </source>
</evidence>
<feature type="region of interest" description="Disordered" evidence="1">
    <location>
        <begin position="40"/>
        <end position="117"/>
    </location>
</feature>
<dbReference type="Proteomes" id="UP000314294">
    <property type="component" value="Unassembled WGS sequence"/>
</dbReference>
<proteinExistence type="predicted"/>
<evidence type="ECO:0000313" key="2">
    <source>
        <dbReference type="EMBL" id="TNN36391.1"/>
    </source>
</evidence>
<feature type="compositionally biased region" description="Basic and acidic residues" evidence="1">
    <location>
        <begin position="106"/>
        <end position="117"/>
    </location>
</feature>
<keyword evidence="3" id="KW-1185">Reference proteome</keyword>